<dbReference type="OrthoDB" id="5236983at2759"/>
<feature type="region of interest" description="Disordered" evidence="1">
    <location>
        <begin position="1"/>
        <end position="31"/>
    </location>
</feature>
<dbReference type="PANTHER" id="PTHR48148:SF2">
    <property type="entry name" value="PA14 DOMAIN-CONTAINING PROTEIN"/>
    <property type="match status" value="1"/>
</dbReference>
<dbReference type="GeneID" id="4386266"/>
<feature type="compositionally biased region" description="Low complexity" evidence="1">
    <location>
        <begin position="120"/>
        <end position="142"/>
    </location>
</feature>
<dbReference type="InParanoid" id="Q2HDC2"/>
<sequence>MTIFGTNGRNTFNKLSLPAPSPSKRLSRYSTTTRRFTTPIHSIRIIIIITIRATHLTATLLRDLMFPHPSQPAPLPPRRWNAPPPATPSARTQPRVSAGATQTPSTSAFSGVSSTRGPGATPTQAATPTATPTPALTLIPALTPTPAPTPTPATPITISPTTVPTPTTSTTSPPPPQPATPPPATTTPNPEDAEYPLDNDALESIFSAANEIFFNGRLSQRVAWDWSHASSSRYDSRVIGTTALRRAAAHTRGFETLIVLSASILRGGGFSRRLLIKGEKGVEWGSGSGWGQVWGAPPNVYPCSGMAAEQEEYAAAPGSAAAVAAFPGPVTQEMVYFGTGGGGNVPVAGQEAVHYARGSPSPRPGTPTREMVYFGRGSPSPRPGTPTREMVQYGDRGLSSSGSNGSNVWWRHRRAGRPLYVYSGDKPSPSYVYTHPTGQRP</sequence>
<organism evidence="2 3">
    <name type="scientific">Chaetomium globosum (strain ATCC 6205 / CBS 148.51 / DSM 1962 / NBRC 6347 / NRRL 1970)</name>
    <name type="common">Soil fungus</name>
    <dbReference type="NCBI Taxonomy" id="306901"/>
    <lineage>
        <taxon>Eukaryota</taxon>
        <taxon>Fungi</taxon>
        <taxon>Dikarya</taxon>
        <taxon>Ascomycota</taxon>
        <taxon>Pezizomycotina</taxon>
        <taxon>Sordariomycetes</taxon>
        <taxon>Sordariomycetidae</taxon>
        <taxon>Sordariales</taxon>
        <taxon>Chaetomiaceae</taxon>
        <taxon>Chaetomium</taxon>
    </lineage>
</organism>
<protein>
    <submittedName>
        <fullName evidence="2">Uncharacterized protein</fullName>
    </submittedName>
</protein>
<dbReference type="VEuPathDB" id="FungiDB:CHGG_01782"/>
<dbReference type="Proteomes" id="UP000001056">
    <property type="component" value="Unassembled WGS sequence"/>
</dbReference>
<name>Q2HDC2_CHAGB</name>
<dbReference type="RefSeq" id="XP_001221003.1">
    <property type="nucleotide sequence ID" value="XM_001221002.1"/>
</dbReference>
<dbReference type="PANTHER" id="PTHR48148">
    <property type="entry name" value="KERATINOCYTE PROLINE-RICH PROTEIN"/>
    <property type="match status" value="1"/>
</dbReference>
<feature type="compositionally biased region" description="Pro residues" evidence="1">
    <location>
        <begin position="143"/>
        <end position="153"/>
    </location>
</feature>
<feature type="compositionally biased region" description="Pro residues" evidence="1">
    <location>
        <begin position="72"/>
        <end position="87"/>
    </location>
</feature>
<feature type="compositionally biased region" description="Polar residues" evidence="1">
    <location>
        <begin position="89"/>
        <end position="116"/>
    </location>
</feature>
<feature type="compositionally biased region" description="Pro residues" evidence="1">
    <location>
        <begin position="172"/>
        <end position="185"/>
    </location>
</feature>
<dbReference type="PRINTS" id="PR01217">
    <property type="entry name" value="PRICHEXTENSN"/>
</dbReference>
<evidence type="ECO:0000313" key="3">
    <source>
        <dbReference type="Proteomes" id="UP000001056"/>
    </source>
</evidence>
<proteinExistence type="predicted"/>
<dbReference type="AlphaFoldDB" id="Q2HDC2"/>
<keyword evidence="3" id="KW-1185">Reference proteome</keyword>
<accession>Q2HDC2</accession>
<evidence type="ECO:0000313" key="2">
    <source>
        <dbReference type="EMBL" id="EAQ93547.1"/>
    </source>
</evidence>
<evidence type="ECO:0000256" key="1">
    <source>
        <dbReference type="SAM" id="MobiDB-lite"/>
    </source>
</evidence>
<reference evidence="3" key="1">
    <citation type="journal article" date="2015" name="Genome Announc.">
        <title>Draft genome sequence of the cellulolytic fungus Chaetomium globosum.</title>
        <authorList>
            <person name="Cuomo C.A."/>
            <person name="Untereiner W.A."/>
            <person name="Ma L.-J."/>
            <person name="Grabherr M."/>
            <person name="Birren B.W."/>
        </authorList>
    </citation>
    <scope>NUCLEOTIDE SEQUENCE [LARGE SCALE GENOMIC DNA]</scope>
    <source>
        <strain evidence="3">ATCC 6205 / CBS 148.51 / DSM 1962 / NBRC 6347 / NRRL 1970</strain>
    </source>
</reference>
<gene>
    <name evidence="2" type="ORF">CHGG_01782</name>
</gene>
<feature type="compositionally biased region" description="Low complexity" evidence="1">
    <location>
        <begin position="154"/>
        <end position="171"/>
    </location>
</feature>
<feature type="region of interest" description="Disordered" evidence="1">
    <location>
        <begin position="72"/>
        <end position="192"/>
    </location>
</feature>
<dbReference type="EMBL" id="CH408029">
    <property type="protein sequence ID" value="EAQ93547.1"/>
    <property type="molecule type" value="Genomic_DNA"/>
</dbReference>
<dbReference type="eggNOG" id="ENOG502RJ6T">
    <property type="taxonomic scope" value="Eukaryota"/>
</dbReference>
<feature type="region of interest" description="Disordered" evidence="1">
    <location>
        <begin position="355"/>
        <end position="409"/>
    </location>
</feature>
<dbReference type="HOGENOM" id="CLU_621119_0_0_1"/>
<feature type="compositionally biased region" description="Polar residues" evidence="1">
    <location>
        <begin position="1"/>
        <end position="14"/>
    </location>
</feature>